<keyword evidence="1" id="KW-1133">Transmembrane helix</keyword>
<sequence length="61" mass="7208">MIDFLLKSTISLCVLLAVYHLALEKEKMHQFNRFYLLFSIVFSLSIPFITIEVIQEIPVQY</sequence>
<evidence type="ECO:0000313" key="2">
    <source>
        <dbReference type="EMBL" id="SER47360.1"/>
    </source>
</evidence>
<keyword evidence="3" id="KW-1185">Reference proteome</keyword>
<dbReference type="Proteomes" id="UP000183658">
    <property type="component" value="Unassembled WGS sequence"/>
</dbReference>
<reference evidence="3" key="1">
    <citation type="submission" date="2016-10" db="EMBL/GenBank/DDBJ databases">
        <authorList>
            <person name="Varghese N."/>
            <person name="Submissions S."/>
        </authorList>
    </citation>
    <scope>NUCLEOTIDE SEQUENCE [LARGE SCALE GENOMIC DNA]</scope>
    <source>
        <strain evidence="3">DSM 15719</strain>
    </source>
</reference>
<name>A0A1H9PGZ4_FLAFI</name>
<feature type="transmembrane region" description="Helical" evidence="1">
    <location>
        <begin position="6"/>
        <end position="22"/>
    </location>
</feature>
<proteinExistence type="predicted"/>
<gene>
    <name evidence="2" type="ORF">SAMN05444355_11341</name>
</gene>
<evidence type="ECO:0000313" key="3">
    <source>
        <dbReference type="Proteomes" id="UP000183658"/>
    </source>
</evidence>
<protein>
    <submittedName>
        <fullName evidence="2">Uncharacterized protein</fullName>
    </submittedName>
</protein>
<keyword evidence="1" id="KW-0472">Membrane</keyword>
<feature type="transmembrane region" description="Helical" evidence="1">
    <location>
        <begin position="34"/>
        <end position="54"/>
    </location>
</feature>
<dbReference type="AlphaFoldDB" id="A0A1H9PGZ4"/>
<dbReference type="EMBL" id="FOFZ01000013">
    <property type="protein sequence ID" value="SER47360.1"/>
    <property type="molecule type" value="Genomic_DNA"/>
</dbReference>
<organism evidence="2 3">
    <name type="scientific">Flavobacterium frigoris</name>
    <dbReference type="NCBI Taxonomy" id="229204"/>
    <lineage>
        <taxon>Bacteria</taxon>
        <taxon>Pseudomonadati</taxon>
        <taxon>Bacteroidota</taxon>
        <taxon>Flavobacteriia</taxon>
        <taxon>Flavobacteriales</taxon>
        <taxon>Flavobacteriaceae</taxon>
        <taxon>Flavobacterium</taxon>
    </lineage>
</organism>
<dbReference type="RefSeq" id="WP_245744978.1">
    <property type="nucleotide sequence ID" value="NZ_CBCRVS010000001.1"/>
</dbReference>
<accession>A0A1H9PGZ4</accession>
<keyword evidence="1" id="KW-0812">Transmembrane</keyword>
<evidence type="ECO:0000256" key="1">
    <source>
        <dbReference type="SAM" id="Phobius"/>
    </source>
</evidence>